<dbReference type="RefSeq" id="WP_157461721.1">
    <property type="nucleotide sequence ID" value="NZ_WQLB01000069.1"/>
</dbReference>
<evidence type="ECO:0000313" key="2">
    <source>
        <dbReference type="EMBL" id="MVN89462.1"/>
    </source>
</evidence>
<proteinExistence type="predicted"/>
<feature type="region of interest" description="Disordered" evidence="1">
    <location>
        <begin position="112"/>
        <end position="131"/>
    </location>
</feature>
<evidence type="ECO:0000256" key="1">
    <source>
        <dbReference type="SAM" id="MobiDB-lite"/>
    </source>
</evidence>
<protein>
    <submittedName>
        <fullName evidence="2">Uncharacterized protein</fullName>
    </submittedName>
</protein>
<name>A0A7C9M4Z9_9DEIO</name>
<accession>A0A7C9M4Z9</accession>
<organism evidence="2 3">
    <name type="scientific">Deinococcus arboris</name>
    <dbReference type="NCBI Taxonomy" id="2682977"/>
    <lineage>
        <taxon>Bacteria</taxon>
        <taxon>Thermotogati</taxon>
        <taxon>Deinococcota</taxon>
        <taxon>Deinococci</taxon>
        <taxon>Deinococcales</taxon>
        <taxon>Deinococcaceae</taxon>
        <taxon>Deinococcus</taxon>
    </lineage>
</organism>
<sequence>MALTQDQQDELEELVGPAAWAYHQALPADQRVNVERAFRVRQSIALVAAAVLEAACTAAQRAGATVAAAVKGVKIGKVEVQLAATQSGGAQSGDADAWCALAADLRAQVQADRREAQQQQGSMSLDVEVSF</sequence>
<dbReference type="EMBL" id="WQLB01000069">
    <property type="protein sequence ID" value="MVN89462.1"/>
    <property type="molecule type" value="Genomic_DNA"/>
</dbReference>
<reference evidence="2 3" key="1">
    <citation type="submission" date="2019-12" db="EMBL/GenBank/DDBJ databases">
        <title>Deinococcus sp. HMF7620 Genome sequencing and assembly.</title>
        <authorList>
            <person name="Kang H."/>
            <person name="Kim H."/>
            <person name="Joh K."/>
        </authorList>
    </citation>
    <scope>NUCLEOTIDE SEQUENCE [LARGE SCALE GENOMIC DNA]</scope>
    <source>
        <strain evidence="2 3">HMF7620</strain>
    </source>
</reference>
<dbReference type="AlphaFoldDB" id="A0A7C9M4Z9"/>
<comment type="caution">
    <text evidence="2">The sequence shown here is derived from an EMBL/GenBank/DDBJ whole genome shotgun (WGS) entry which is preliminary data.</text>
</comment>
<dbReference type="Proteomes" id="UP000483286">
    <property type="component" value="Unassembled WGS sequence"/>
</dbReference>
<keyword evidence="3" id="KW-1185">Reference proteome</keyword>
<gene>
    <name evidence="2" type="ORF">GO986_22260</name>
</gene>
<evidence type="ECO:0000313" key="3">
    <source>
        <dbReference type="Proteomes" id="UP000483286"/>
    </source>
</evidence>